<dbReference type="PROSITE" id="PS50931">
    <property type="entry name" value="HTH_LYSR"/>
    <property type="match status" value="1"/>
</dbReference>
<dbReference type="PANTHER" id="PTHR30579:SF7">
    <property type="entry name" value="HTH-TYPE TRANSCRIPTIONAL REGULATOR LRHA-RELATED"/>
    <property type="match status" value="1"/>
</dbReference>
<comment type="caution">
    <text evidence="7">The sequence shown here is derived from an EMBL/GenBank/DDBJ whole genome shotgun (WGS) entry which is preliminary data.</text>
</comment>
<keyword evidence="3" id="KW-0238">DNA-binding</keyword>
<dbReference type="Pfam" id="PF03466">
    <property type="entry name" value="LysR_substrate"/>
    <property type="match status" value="1"/>
</dbReference>
<dbReference type="Pfam" id="PF00126">
    <property type="entry name" value="HTH_1"/>
    <property type="match status" value="1"/>
</dbReference>
<dbReference type="RefSeq" id="WP_200195617.1">
    <property type="nucleotide sequence ID" value="NZ_JAENHM010000058.1"/>
</dbReference>
<evidence type="ECO:0000256" key="2">
    <source>
        <dbReference type="ARBA" id="ARBA00023015"/>
    </source>
</evidence>
<organism evidence="7 8">
    <name type="scientific">Azospirillum endophyticum</name>
    <dbReference type="NCBI Taxonomy" id="2800326"/>
    <lineage>
        <taxon>Bacteria</taxon>
        <taxon>Pseudomonadati</taxon>
        <taxon>Pseudomonadota</taxon>
        <taxon>Alphaproteobacteria</taxon>
        <taxon>Rhodospirillales</taxon>
        <taxon>Azospirillaceae</taxon>
        <taxon>Azospirillum</taxon>
    </lineage>
</organism>
<feature type="domain" description="HTH lysR-type" evidence="6">
    <location>
        <begin position="6"/>
        <end position="63"/>
    </location>
</feature>
<dbReference type="SUPFAM" id="SSF53850">
    <property type="entry name" value="Periplasmic binding protein-like II"/>
    <property type="match status" value="1"/>
</dbReference>
<dbReference type="InterPro" id="IPR036390">
    <property type="entry name" value="WH_DNA-bd_sf"/>
</dbReference>
<evidence type="ECO:0000313" key="8">
    <source>
        <dbReference type="Proteomes" id="UP000652760"/>
    </source>
</evidence>
<sequence length="349" mass="37253">MRLTNFDMDALRSFVTGIDAGSFARAADRLGRSTSAVSAQLKKLEDQAGTALVRKSGRGLTLTDGGEVLLSYARRLLTLNDEAMSAVRGAELEGWIRLGIQEDFGETVLPQVLGRFARAHPKVRVEGRIARNGELSEKIASGHLDLALAWDDGTAPSSDRIASLPLCWLGPAEGPPIWRAEGREPLPLAALEAPCLLRSIACDHLDRQGLAWRIAFVSPSLGGLWAATAAGLGIALRTPMGRPSAVRMLDPMAHGLPQLPSLGLRLLQSGKGPNPIGDHLAAIIRQALRETLPADWMAPPADRIDPSAPSKQDFRTPPTDGRARKSCKTIESAGLSGPGHLWPDPDKPA</sequence>
<accession>A0ABS1F8A7</accession>
<dbReference type="InterPro" id="IPR000847">
    <property type="entry name" value="LysR_HTH_N"/>
</dbReference>
<dbReference type="SUPFAM" id="SSF46785">
    <property type="entry name" value="Winged helix' DNA-binding domain"/>
    <property type="match status" value="1"/>
</dbReference>
<name>A0ABS1F8A7_9PROT</name>
<keyword evidence="4" id="KW-0804">Transcription</keyword>
<evidence type="ECO:0000256" key="1">
    <source>
        <dbReference type="ARBA" id="ARBA00009437"/>
    </source>
</evidence>
<dbReference type="EMBL" id="JAENHM010000058">
    <property type="protein sequence ID" value="MBK1839629.1"/>
    <property type="molecule type" value="Genomic_DNA"/>
</dbReference>
<dbReference type="InterPro" id="IPR050176">
    <property type="entry name" value="LTTR"/>
</dbReference>
<dbReference type="PANTHER" id="PTHR30579">
    <property type="entry name" value="TRANSCRIPTIONAL REGULATOR"/>
    <property type="match status" value="1"/>
</dbReference>
<comment type="similarity">
    <text evidence="1">Belongs to the LysR transcriptional regulatory family.</text>
</comment>
<reference evidence="8" key="1">
    <citation type="submission" date="2021-01" db="EMBL/GenBank/DDBJ databases">
        <title>Genome public.</title>
        <authorList>
            <person name="Liu C."/>
            <person name="Sun Q."/>
        </authorList>
    </citation>
    <scope>NUCLEOTIDE SEQUENCE [LARGE SCALE GENOMIC DNA]</scope>
    <source>
        <strain evidence="8">YIM B02556</strain>
    </source>
</reference>
<proteinExistence type="inferred from homology"/>
<dbReference type="InterPro" id="IPR005119">
    <property type="entry name" value="LysR_subst-bd"/>
</dbReference>
<dbReference type="Proteomes" id="UP000652760">
    <property type="component" value="Unassembled WGS sequence"/>
</dbReference>
<gene>
    <name evidence="7" type="ORF">JHL17_19655</name>
</gene>
<protein>
    <submittedName>
        <fullName evidence="7">LysR family transcriptional regulator</fullName>
    </submittedName>
</protein>
<feature type="region of interest" description="Disordered" evidence="5">
    <location>
        <begin position="295"/>
        <end position="349"/>
    </location>
</feature>
<dbReference type="Gene3D" id="3.40.190.10">
    <property type="entry name" value="Periplasmic binding protein-like II"/>
    <property type="match status" value="2"/>
</dbReference>
<keyword evidence="8" id="KW-1185">Reference proteome</keyword>
<keyword evidence="2" id="KW-0805">Transcription regulation</keyword>
<dbReference type="Gene3D" id="1.10.10.10">
    <property type="entry name" value="Winged helix-like DNA-binding domain superfamily/Winged helix DNA-binding domain"/>
    <property type="match status" value="1"/>
</dbReference>
<dbReference type="InterPro" id="IPR036388">
    <property type="entry name" value="WH-like_DNA-bd_sf"/>
</dbReference>
<evidence type="ECO:0000256" key="4">
    <source>
        <dbReference type="ARBA" id="ARBA00023163"/>
    </source>
</evidence>
<evidence type="ECO:0000259" key="6">
    <source>
        <dbReference type="PROSITE" id="PS50931"/>
    </source>
</evidence>
<evidence type="ECO:0000256" key="5">
    <source>
        <dbReference type="SAM" id="MobiDB-lite"/>
    </source>
</evidence>
<evidence type="ECO:0000256" key="3">
    <source>
        <dbReference type="ARBA" id="ARBA00023125"/>
    </source>
</evidence>
<evidence type="ECO:0000313" key="7">
    <source>
        <dbReference type="EMBL" id="MBK1839629.1"/>
    </source>
</evidence>